<keyword evidence="5" id="KW-0067">ATP-binding</keyword>
<evidence type="ECO:0000256" key="2">
    <source>
        <dbReference type="ARBA" id="ARBA00022490"/>
    </source>
</evidence>
<gene>
    <name evidence="9" type="primary">LOC100747665</name>
</gene>
<evidence type="ECO:0000256" key="4">
    <source>
        <dbReference type="ARBA" id="ARBA00022741"/>
    </source>
</evidence>
<reference evidence="9" key="1">
    <citation type="submission" date="2025-08" db="UniProtKB">
        <authorList>
            <consortium name="RefSeq"/>
        </authorList>
    </citation>
    <scope>IDENTIFICATION</scope>
</reference>
<sequence length="862" mass="98600">MKANDEALSNLEPTSSDKTDKNEEQPVVDEPLDNNPKPTLDIVSDANIVQGTVQPSLELPPTLHERFMRIKQIVKDAIAAHHTFMVYGRARVIRECMLRRGWCEKFFKKNTNGEQHFNVDASPVVLLAGIGDLRDQQSERLLISRMLTNHTVDFLWNTGSEWPGWPAQDNKTTIFNRYCRAGFTSKVGLCSNVRQMHWYYEAGVANTLFPRCYNLCQGDQMHAFVEDFRFTACLGLLKWLVSKINNEGENAVRAPTGTVPLKALEFAIKRCSDYISAQSHEDIDQEIERVWVHQWDQFISWYYQIVHGHALFVRNNVPFQKFFLASKHILKKMKKYWPQIDMDGVMNVWIMKPGNKSRGRGIVLLNKLEDVMAKMNPSNKSDTRYVVQKYIERPLLIHSTKFDIRQWFVITCAQPLTLWIYKESYLRFCSQKFSLTDFHESIHLCNHAIQCKYTNCGDRNAALPSDNMWDATTFKEFLKSQGHDKAWDDIIYPGMKQGLVGSLLASQEAMDRRKNSFELYGADFMVMDDFSVWLIEINSHPDMSYSSKVTTRLCRQVLEDTIKVVIDYREDKNVDTGEFELAYKQRMPSCQPYLGAALSLQGTRITTCGKKANLNNQESKVSLVSKSPMTCLTKKKSTVHNQIGPVIVDLIEELEIQLDQEFYAYYKVDSPKLRQALPTSAPPKPLITAVLIDKQESTVKSAPVVGPVPNVKSKFPTSVQEKIGNNQKHMTRMPRKSHTFAGPDSSKTESSPISQSLVTKIMAFQKQSTKLVPKIEKPLKSNNDKTVIRDAIKKYKKNTPHLSTITRETPTLPSLLTTNKVGQAVNVKNKNRNVPKKYPRQKKNKILSDITDMYAVGLRLTK</sequence>
<evidence type="ECO:0000313" key="9">
    <source>
        <dbReference type="RefSeq" id="XP_033180279.1"/>
    </source>
</evidence>
<dbReference type="FunFam" id="3.30.470.20:FF:000032">
    <property type="entry name" value="tubulin monoglycylase TTLL3 isoform X2"/>
    <property type="match status" value="1"/>
</dbReference>
<dbReference type="PANTHER" id="PTHR45870">
    <property type="entry name" value="TUBULIN MONOGLYCYLASE TTLL3"/>
    <property type="match status" value="1"/>
</dbReference>
<feature type="compositionally biased region" description="Basic residues" evidence="7">
    <location>
        <begin position="729"/>
        <end position="738"/>
    </location>
</feature>
<evidence type="ECO:0000313" key="8">
    <source>
        <dbReference type="Proteomes" id="UP000515180"/>
    </source>
</evidence>
<evidence type="ECO:0000256" key="5">
    <source>
        <dbReference type="ARBA" id="ARBA00022840"/>
    </source>
</evidence>
<keyword evidence="3" id="KW-0436">Ligase</keyword>
<evidence type="ECO:0000256" key="6">
    <source>
        <dbReference type="ARBA" id="ARBA00023212"/>
    </source>
</evidence>
<dbReference type="InterPro" id="IPR004344">
    <property type="entry name" value="TTL/TTLL_fam"/>
</dbReference>
<dbReference type="Gene3D" id="3.30.470.20">
    <property type="entry name" value="ATP-grasp fold, B domain"/>
    <property type="match status" value="1"/>
</dbReference>
<dbReference type="GO" id="GO:0015630">
    <property type="term" value="C:microtubule cytoskeleton"/>
    <property type="evidence" value="ECO:0007669"/>
    <property type="project" value="TreeGrafter"/>
</dbReference>
<keyword evidence="6" id="KW-0206">Cytoskeleton</keyword>
<feature type="region of interest" description="Disordered" evidence="7">
    <location>
        <begin position="727"/>
        <end position="751"/>
    </location>
</feature>
<dbReference type="Proteomes" id="UP000515180">
    <property type="component" value="Unplaced"/>
</dbReference>
<organism evidence="8 9">
    <name type="scientific">Bombus impatiens</name>
    <name type="common">Bumblebee</name>
    <dbReference type="NCBI Taxonomy" id="132113"/>
    <lineage>
        <taxon>Eukaryota</taxon>
        <taxon>Metazoa</taxon>
        <taxon>Ecdysozoa</taxon>
        <taxon>Arthropoda</taxon>
        <taxon>Hexapoda</taxon>
        <taxon>Insecta</taxon>
        <taxon>Pterygota</taxon>
        <taxon>Neoptera</taxon>
        <taxon>Endopterygota</taxon>
        <taxon>Hymenoptera</taxon>
        <taxon>Apocrita</taxon>
        <taxon>Aculeata</taxon>
        <taxon>Apoidea</taxon>
        <taxon>Anthophila</taxon>
        <taxon>Apidae</taxon>
        <taxon>Bombus</taxon>
        <taxon>Pyrobombus</taxon>
    </lineage>
</organism>
<dbReference type="GO" id="GO:0003341">
    <property type="term" value="P:cilium movement"/>
    <property type="evidence" value="ECO:0007669"/>
    <property type="project" value="TreeGrafter"/>
</dbReference>
<protein>
    <submittedName>
        <fullName evidence="9">Tubulin glycylase 3A-like isoform X2</fullName>
    </submittedName>
</protein>
<evidence type="ECO:0000256" key="3">
    <source>
        <dbReference type="ARBA" id="ARBA00022598"/>
    </source>
</evidence>
<feature type="region of interest" description="Disordered" evidence="7">
    <location>
        <begin position="1"/>
        <end position="39"/>
    </location>
</feature>
<accession>A0A6P8M0S7</accession>
<dbReference type="SUPFAM" id="SSF56059">
    <property type="entry name" value="Glutathione synthetase ATP-binding domain-like"/>
    <property type="match status" value="1"/>
</dbReference>
<dbReference type="PROSITE" id="PS51221">
    <property type="entry name" value="TTL"/>
    <property type="match status" value="1"/>
</dbReference>
<dbReference type="InterPro" id="IPR051437">
    <property type="entry name" value="TTLL_monoglycylase"/>
</dbReference>
<dbReference type="GO" id="GO:0005524">
    <property type="term" value="F:ATP binding"/>
    <property type="evidence" value="ECO:0007669"/>
    <property type="project" value="UniProtKB-KW"/>
</dbReference>
<evidence type="ECO:0000256" key="7">
    <source>
        <dbReference type="SAM" id="MobiDB-lite"/>
    </source>
</evidence>
<dbReference type="RefSeq" id="XP_033180279.1">
    <property type="nucleotide sequence ID" value="XM_033324388.1"/>
</dbReference>
<comment type="subcellular location">
    <subcellularLocation>
        <location evidence="1">Cytoplasm</location>
        <location evidence="1">Cytoskeleton</location>
    </subcellularLocation>
</comment>
<dbReference type="GO" id="GO:0005930">
    <property type="term" value="C:axoneme"/>
    <property type="evidence" value="ECO:0007669"/>
    <property type="project" value="TreeGrafter"/>
</dbReference>
<dbReference type="GeneID" id="100747665"/>
<keyword evidence="8" id="KW-1185">Reference proteome</keyword>
<dbReference type="GO" id="GO:0070736">
    <property type="term" value="F:protein-glycine ligase activity, initiating"/>
    <property type="evidence" value="ECO:0007669"/>
    <property type="project" value="TreeGrafter"/>
</dbReference>
<dbReference type="AlphaFoldDB" id="A0A6P8M0S7"/>
<name>A0A6P8M0S7_BOMIM</name>
<dbReference type="GO" id="GO:0060271">
    <property type="term" value="P:cilium assembly"/>
    <property type="evidence" value="ECO:0007669"/>
    <property type="project" value="TreeGrafter"/>
</dbReference>
<evidence type="ECO:0000256" key="1">
    <source>
        <dbReference type="ARBA" id="ARBA00004245"/>
    </source>
</evidence>
<proteinExistence type="predicted"/>
<feature type="compositionally biased region" description="Basic and acidic residues" evidence="7">
    <location>
        <begin position="15"/>
        <end position="24"/>
    </location>
</feature>
<dbReference type="PANTHER" id="PTHR45870:SF2">
    <property type="entry name" value="TUBULIN MONOGLYCYLASE TTLL3"/>
    <property type="match status" value="1"/>
</dbReference>
<keyword evidence="4" id="KW-0547">Nucleotide-binding</keyword>
<keyword evidence="2" id="KW-0963">Cytoplasm</keyword>
<dbReference type="Pfam" id="PF03133">
    <property type="entry name" value="TTL"/>
    <property type="match status" value="1"/>
</dbReference>